<dbReference type="Proteomes" id="UP000076794">
    <property type="component" value="Chromosome"/>
</dbReference>
<feature type="transmembrane region" description="Helical" evidence="14">
    <location>
        <begin position="215"/>
        <end position="236"/>
    </location>
</feature>
<dbReference type="GO" id="GO:0008237">
    <property type="term" value="F:metallopeptidase activity"/>
    <property type="evidence" value="ECO:0007669"/>
    <property type="project" value="UniProtKB-UniRule"/>
</dbReference>
<evidence type="ECO:0000256" key="12">
    <source>
        <dbReference type="ARBA" id="ARBA00023122"/>
    </source>
</evidence>
<evidence type="ECO:0000256" key="16">
    <source>
        <dbReference type="PIRSR" id="PIRSR006404-2"/>
    </source>
</evidence>
<dbReference type="KEGG" id="ido:I598_0776"/>
<dbReference type="SUPFAM" id="SSF54631">
    <property type="entry name" value="CBS-domain pair"/>
    <property type="match status" value="1"/>
</dbReference>
<evidence type="ECO:0000313" key="19">
    <source>
        <dbReference type="Proteomes" id="UP000076794"/>
    </source>
</evidence>
<dbReference type="InterPro" id="IPR016483">
    <property type="entry name" value="UCP006404_Pept_M50_CBS"/>
</dbReference>
<feature type="binding site" evidence="16">
    <location>
        <position position="73"/>
    </location>
    <ligand>
        <name>Zn(2+)</name>
        <dbReference type="ChEBI" id="CHEBI:29105"/>
        <note>catalytic</note>
    </ligand>
</feature>
<dbReference type="GO" id="GO:0046872">
    <property type="term" value="F:metal ion binding"/>
    <property type="evidence" value="ECO:0007669"/>
    <property type="project" value="UniProtKB-UniRule"/>
</dbReference>
<evidence type="ECO:0000256" key="8">
    <source>
        <dbReference type="ARBA" id="ARBA00022801"/>
    </source>
</evidence>
<comment type="similarity">
    <text evidence="2 14">Belongs to the peptidase M50B family.</text>
</comment>
<evidence type="ECO:0000259" key="17">
    <source>
        <dbReference type="Pfam" id="PF02163"/>
    </source>
</evidence>
<comment type="cofactor">
    <cofactor evidence="14 16">
        <name>Zn(2+)</name>
        <dbReference type="ChEBI" id="CHEBI:29105"/>
    </cofactor>
    <text evidence="14 16">Binds 1 zinc ion per subunit.</text>
</comment>
<dbReference type="PATRIC" id="fig|1300344.3.peg.780"/>
<dbReference type="PANTHER" id="PTHR39188">
    <property type="entry name" value="MEMBRANE-ASSOCIATED ZINC METALLOPROTEASE M50B"/>
    <property type="match status" value="1"/>
</dbReference>
<sequence length="375" mass="38000">MPPRSPGWTVGRIVGAPVIITRSWVIAVVVLTVLFAPNLRAVAPRMDLVGVAVVSFSFVVLLSGSVFCHEAAHALAAHARGRRVDEVALTLWGGHTAYSGTERPGDNALVAIVGPLTNLALAAVFWGAFQAQSSLDVPALLLYAGAFSNAFVGVFNLLPGLPLDGGQVLSSAVWAATGSRSKGDLVAGWAGRVVGVGVVAVALLWPLTQGRQADVVTVMCAALIGAFLWSGASAAMRNGQRRDVVDRITVASLMTPAVVLPSGAAVVDAGRAAAGRGEVSVVVVADDGAPSGWVDPRAAAQVPAGQAETVGIESVLVPFGTAVPVDVGASGADLLDHLARTSGGVRVVPVVADGRVVGVLDVARVAAAVRPDARP</sequence>
<evidence type="ECO:0000256" key="15">
    <source>
        <dbReference type="PIRSR" id="PIRSR006404-1"/>
    </source>
</evidence>
<keyword evidence="10 14" id="KW-1133">Transmembrane helix</keyword>
<proteinExistence type="inferred from homology"/>
<keyword evidence="12" id="KW-0129">CBS domain</keyword>
<evidence type="ECO:0000256" key="5">
    <source>
        <dbReference type="ARBA" id="ARBA00022692"/>
    </source>
</evidence>
<dbReference type="GO" id="GO:0006508">
    <property type="term" value="P:proteolysis"/>
    <property type="evidence" value="ECO:0007669"/>
    <property type="project" value="UniProtKB-KW"/>
</dbReference>
<gene>
    <name evidence="18" type="primary">rip3</name>
    <name evidence="18" type="ORF">I598_0776</name>
</gene>
<dbReference type="Pfam" id="PF02163">
    <property type="entry name" value="Peptidase_M50"/>
    <property type="match status" value="1"/>
</dbReference>
<evidence type="ECO:0000313" key="18">
    <source>
        <dbReference type="EMBL" id="ANC30352.1"/>
    </source>
</evidence>
<keyword evidence="8 14" id="KW-0378">Hydrolase</keyword>
<keyword evidence="13 14" id="KW-0472">Membrane</keyword>
<feature type="transmembrane region" description="Helical" evidence="14">
    <location>
        <begin position="189"/>
        <end position="208"/>
    </location>
</feature>
<evidence type="ECO:0000256" key="10">
    <source>
        <dbReference type="ARBA" id="ARBA00022989"/>
    </source>
</evidence>
<accession>A0A168EQS7</accession>
<comment type="subcellular location">
    <subcellularLocation>
        <location evidence="1 14">Cell membrane</location>
        <topology evidence="1 14">Multi-pass membrane protein</topology>
    </subcellularLocation>
</comment>
<keyword evidence="7" id="KW-0677">Repeat</keyword>
<feature type="transmembrane region" description="Helical" evidence="14">
    <location>
        <begin position="108"/>
        <end position="128"/>
    </location>
</feature>
<dbReference type="EMBL" id="CP014209">
    <property type="protein sequence ID" value="ANC30352.1"/>
    <property type="molecule type" value="Genomic_DNA"/>
</dbReference>
<keyword evidence="6 14" id="KW-0479">Metal-binding</keyword>
<dbReference type="InterPro" id="IPR008915">
    <property type="entry name" value="Peptidase_M50"/>
</dbReference>
<dbReference type="PIRSF" id="PIRSF006404">
    <property type="entry name" value="UCP006404_Pept_M50_CBS"/>
    <property type="match status" value="1"/>
</dbReference>
<name>A0A168EQS7_9MICO</name>
<feature type="active site" evidence="15">
    <location>
        <position position="70"/>
    </location>
</feature>
<keyword evidence="4 14" id="KW-0645">Protease</keyword>
<dbReference type="AlphaFoldDB" id="A0A168EQS7"/>
<evidence type="ECO:0000256" key="11">
    <source>
        <dbReference type="ARBA" id="ARBA00023049"/>
    </source>
</evidence>
<feature type="transmembrane region" description="Helical" evidence="14">
    <location>
        <begin position="140"/>
        <end position="158"/>
    </location>
</feature>
<dbReference type="InterPro" id="IPR046342">
    <property type="entry name" value="CBS_dom_sf"/>
</dbReference>
<evidence type="ECO:0000256" key="1">
    <source>
        <dbReference type="ARBA" id="ARBA00004651"/>
    </source>
</evidence>
<keyword evidence="19" id="KW-1185">Reference proteome</keyword>
<evidence type="ECO:0000256" key="14">
    <source>
        <dbReference type="PIRNR" id="PIRNR006404"/>
    </source>
</evidence>
<evidence type="ECO:0000256" key="3">
    <source>
        <dbReference type="ARBA" id="ARBA00022475"/>
    </source>
</evidence>
<feature type="transmembrane region" description="Helical" evidence="14">
    <location>
        <begin position="12"/>
        <end position="36"/>
    </location>
</feature>
<evidence type="ECO:0000256" key="2">
    <source>
        <dbReference type="ARBA" id="ARBA00007931"/>
    </source>
</evidence>
<evidence type="ECO:0000256" key="4">
    <source>
        <dbReference type="ARBA" id="ARBA00022670"/>
    </source>
</evidence>
<protein>
    <recommendedName>
        <fullName evidence="14">Zinc metalloprotease</fullName>
    </recommendedName>
</protein>
<keyword evidence="11 14" id="KW-0482">Metalloprotease</keyword>
<evidence type="ECO:0000256" key="13">
    <source>
        <dbReference type="ARBA" id="ARBA00023136"/>
    </source>
</evidence>
<dbReference type="STRING" id="1300344.I598_0776"/>
<keyword evidence="9 14" id="KW-0862">Zinc</keyword>
<keyword evidence="3 14" id="KW-1003">Cell membrane</keyword>
<feature type="domain" description="Peptidase M50" evidence="17">
    <location>
        <begin position="141"/>
        <end position="180"/>
    </location>
</feature>
<dbReference type="OrthoDB" id="9781963at2"/>
<reference evidence="18 19" key="1">
    <citation type="submission" date="2016-01" db="EMBL/GenBank/DDBJ databases">
        <title>Complete genome sequence of a soil Actinobacterium, Isoptericola dokdonensis DS-3.</title>
        <authorList>
            <person name="Kwon S.-K."/>
            <person name="Kim J.F."/>
        </authorList>
    </citation>
    <scope>NUCLEOTIDE SEQUENCE [LARGE SCALE GENOMIC DNA]</scope>
    <source>
        <strain evidence="18 19">DS-3</strain>
    </source>
</reference>
<dbReference type="PANTHER" id="PTHR39188:SF3">
    <property type="entry name" value="STAGE IV SPORULATION PROTEIN FB"/>
    <property type="match status" value="1"/>
</dbReference>
<dbReference type="GO" id="GO:0005886">
    <property type="term" value="C:plasma membrane"/>
    <property type="evidence" value="ECO:0007669"/>
    <property type="project" value="UniProtKB-SubCell"/>
</dbReference>
<dbReference type="RefSeq" id="WP_068201429.1">
    <property type="nucleotide sequence ID" value="NZ_CP014209.1"/>
</dbReference>
<feature type="binding site" evidence="16">
    <location>
        <position position="69"/>
    </location>
    <ligand>
        <name>Zn(2+)</name>
        <dbReference type="ChEBI" id="CHEBI:29105"/>
        <note>catalytic</note>
    </ligand>
</feature>
<evidence type="ECO:0000256" key="6">
    <source>
        <dbReference type="ARBA" id="ARBA00022723"/>
    </source>
</evidence>
<evidence type="ECO:0000256" key="7">
    <source>
        <dbReference type="ARBA" id="ARBA00022737"/>
    </source>
</evidence>
<organism evidence="18 19">
    <name type="scientific">Isoptericola dokdonensis DS-3</name>
    <dbReference type="NCBI Taxonomy" id="1300344"/>
    <lineage>
        <taxon>Bacteria</taxon>
        <taxon>Bacillati</taxon>
        <taxon>Actinomycetota</taxon>
        <taxon>Actinomycetes</taxon>
        <taxon>Micrococcales</taxon>
        <taxon>Promicromonosporaceae</taxon>
        <taxon>Isoptericola</taxon>
    </lineage>
</organism>
<evidence type="ECO:0000256" key="9">
    <source>
        <dbReference type="ARBA" id="ARBA00022833"/>
    </source>
</evidence>
<feature type="binding site" evidence="16">
    <location>
        <position position="164"/>
    </location>
    <ligand>
        <name>Zn(2+)</name>
        <dbReference type="ChEBI" id="CHEBI:29105"/>
        <note>catalytic</note>
    </ligand>
</feature>
<keyword evidence="5 14" id="KW-0812">Transmembrane</keyword>
<feature type="transmembrane region" description="Helical" evidence="14">
    <location>
        <begin position="48"/>
        <end position="67"/>
    </location>
</feature>